<keyword evidence="2 5" id="KW-0812">Transmembrane</keyword>
<accession>A0A1Y5S2B5</accession>
<keyword evidence="3 5" id="KW-1133">Transmembrane helix</keyword>
<dbReference type="OrthoDB" id="582337at2"/>
<feature type="transmembrane region" description="Helical" evidence="5">
    <location>
        <begin position="81"/>
        <end position="103"/>
    </location>
</feature>
<keyword evidence="8" id="KW-1185">Reference proteome</keyword>
<evidence type="ECO:0000256" key="2">
    <source>
        <dbReference type="ARBA" id="ARBA00022692"/>
    </source>
</evidence>
<feature type="transmembrane region" description="Helical" evidence="5">
    <location>
        <begin position="42"/>
        <end position="61"/>
    </location>
</feature>
<reference evidence="7 8" key="1">
    <citation type="submission" date="2017-03" db="EMBL/GenBank/DDBJ databases">
        <authorList>
            <person name="Afonso C.L."/>
            <person name="Miller P.J."/>
            <person name="Scott M.A."/>
            <person name="Spackman E."/>
            <person name="Goraichik I."/>
            <person name="Dimitrov K.M."/>
            <person name="Suarez D.L."/>
            <person name="Swayne D.E."/>
        </authorList>
    </citation>
    <scope>NUCLEOTIDE SEQUENCE [LARGE SCALE GENOMIC DNA]</scope>
    <source>
        <strain evidence="7 8">CECT 8287</strain>
    </source>
</reference>
<evidence type="ECO:0000256" key="3">
    <source>
        <dbReference type="ARBA" id="ARBA00022989"/>
    </source>
</evidence>
<dbReference type="RefSeq" id="WP_085891685.1">
    <property type="nucleotide sequence ID" value="NZ_FWFL01000003.1"/>
</dbReference>
<dbReference type="AlphaFoldDB" id="A0A1Y5S2B5"/>
<gene>
    <name evidence="7" type="ORF">PEL8287_01439</name>
</gene>
<evidence type="ECO:0000256" key="1">
    <source>
        <dbReference type="ARBA" id="ARBA00004127"/>
    </source>
</evidence>
<feature type="domain" description="DUF202" evidence="6">
    <location>
        <begin position="7"/>
        <end position="65"/>
    </location>
</feature>
<sequence length="106" mass="11729">MIKNFNDHSANERTFLAWVRTAVAIVGFGLVAARVGPPQGTYWSQILLLISGAVVVVIAYLRKRVLRKRISMAREFDGDNIPADTLLLLLIVAMFATLAIFAFHVS</sequence>
<dbReference type="EMBL" id="FWFL01000003">
    <property type="protein sequence ID" value="SLN30703.1"/>
    <property type="molecule type" value="Genomic_DNA"/>
</dbReference>
<evidence type="ECO:0000313" key="7">
    <source>
        <dbReference type="EMBL" id="SLN30703.1"/>
    </source>
</evidence>
<dbReference type="GO" id="GO:0012505">
    <property type="term" value="C:endomembrane system"/>
    <property type="evidence" value="ECO:0007669"/>
    <property type="project" value="UniProtKB-SubCell"/>
</dbReference>
<keyword evidence="4 5" id="KW-0472">Membrane</keyword>
<dbReference type="Proteomes" id="UP000193827">
    <property type="component" value="Unassembled WGS sequence"/>
</dbReference>
<organism evidence="7 8">
    <name type="scientific">Roseovarius litorisediminis</name>
    <dbReference type="NCBI Taxonomy" id="1312363"/>
    <lineage>
        <taxon>Bacteria</taxon>
        <taxon>Pseudomonadati</taxon>
        <taxon>Pseudomonadota</taxon>
        <taxon>Alphaproteobacteria</taxon>
        <taxon>Rhodobacterales</taxon>
        <taxon>Roseobacteraceae</taxon>
        <taxon>Roseovarius</taxon>
    </lineage>
</organism>
<feature type="transmembrane region" description="Helical" evidence="5">
    <location>
        <begin position="15"/>
        <end position="36"/>
    </location>
</feature>
<evidence type="ECO:0000259" key="6">
    <source>
        <dbReference type="Pfam" id="PF02656"/>
    </source>
</evidence>
<protein>
    <recommendedName>
        <fullName evidence="6">DUF202 domain-containing protein</fullName>
    </recommendedName>
</protein>
<evidence type="ECO:0000256" key="5">
    <source>
        <dbReference type="SAM" id="Phobius"/>
    </source>
</evidence>
<dbReference type="Pfam" id="PF02656">
    <property type="entry name" value="DUF202"/>
    <property type="match status" value="1"/>
</dbReference>
<dbReference type="InterPro" id="IPR003807">
    <property type="entry name" value="DUF202"/>
</dbReference>
<name>A0A1Y5S2B5_9RHOB</name>
<comment type="subcellular location">
    <subcellularLocation>
        <location evidence="1">Endomembrane system</location>
        <topology evidence="1">Multi-pass membrane protein</topology>
    </subcellularLocation>
</comment>
<evidence type="ECO:0000313" key="8">
    <source>
        <dbReference type="Proteomes" id="UP000193827"/>
    </source>
</evidence>
<evidence type="ECO:0000256" key="4">
    <source>
        <dbReference type="ARBA" id="ARBA00023136"/>
    </source>
</evidence>
<proteinExistence type="predicted"/>